<reference evidence="5" key="1">
    <citation type="journal article" date="2005" name="PLoS Biol.">
        <title>The genomes of Oryza sativa: a history of duplications.</title>
        <authorList>
            <person name="Yu J."/>
            <person name="Wang J."/>
            <person name="Lin W."/>
            <person name="Li S."/>
            <person name="Li H."/>
            <person name="Zhou J."/>
            <person name="Ni P."/>
            <person name="Dong W."/>
            <person name="Hu S."/>
            <person name="Zeng C."/>
            <person name="Zhang J."/>
            <person name="Zhang Y."/>
            <person name="Li R."/>
            <person name="Xu Z."/>
            <person name="Li S."/>
            <person name="Li X."/>
            <person name="Zheng H."/>
            <person name="Cong L."/>
            <person name="Lin L."/>
            <person name="Yin J."/>
            <person name="Geng J."/>
            <person name="Li G."/>
            <person name="Shi J."/>
            <person name="Liu J."/>
            <person name="Lv H."/>
            <person name="Li J."/>
            <person name="Wang J."/>
            <person name="Deng Y."/>
            <person name="Ran L."/>
            <person name="Shi X."/>
            <person name="Wang X."/>
            <person name="Wu Q."/>
            <person name="Li C."/>
            <person name="Ren X."/>
            <person name="Wang J."/>
            <person name="Wang X."/>
            <person name="Li D."/>
            <person name="Liu D."/>
            <person name="Zhang X."/>
            <person name="Ji Z."/>
            <person name="Zhao W."/>
            <person name="Sun Y."/>
            <person name="Zhang Z."/>
            <person name="Bao J."/>
            <person name="Han Y."/>
            <person name="Dong L."/>
            <person name="Ji J."/>
            <person name="Chen P."/>
            <person name="Wu S."/>
            <person name="Liu J."/>
            <person name="Xiao Y."/>
            <person name="Bu D."/>
            <person name="Tan J."/>
            <person name="Yang L."/>
            <person name="Ye C."/>
            <person name="Zhang J."/>
            <person name="Xu J."/>
            <person name="Zhou Y."/>
            <person name="Yu Y."/>
            <person name="Zhang B."/>
            <person name="Zhuang S."/>
            <person name="Wei H."/>
            <person name="Liu B."/>
            <person name="Lei M."/>
            <person name="Yu H."/>
            <person name="Li Y."/>
            <person name="Xu H."/>
            <person name="Wei S."/>
            <person name="He X."/>
            <person name="Fang L."/>
            <person name="Zhang Z."/>
            <person name="Zhang Y."/>
            <person name="Huang X."/>
            <person name="Su Z."/>
            <person name="Tong W."/>
            <person name="Li J."/>
            <person name="Tong Z."/>
            <person name="Li S."/>
            <person name="Ye J."/>
            <person name="Wang L."/>
            <person name="Fang L."/>
            <person name="Lei T."/>
            <person name="Chen C."/>
            <person name="Chen H."/>
            <person name="Xu Z."/>
            <person name="Li H."/>
            <person name="Huang H."/>
            <person name="Zhang F."/>
            <person name="Xu H."/>
            <person name="Li N."/>
            <person name="Zhao C."/>
            <person name="Li S."/>
            <person name="Dong L."/>
            <person name="Huang Y."/>
            <person name="Li L."/>
            <person name="Xi Y."/>
            <person name="Qi Q."/>
            <person name="Li W."/>
            <person name="Zhang B."/>
            <person name="Hu W."/>
            <person name="Zhang Y."/>
            <person name="Tian X."/>
            <person name="Jiao Y."/>
            <person name="Liang X."/>
            <person name="Jin J."/>
            <person name="Gao L."/>
            <person name="Zheng W."/>
            <person name="Hao B."/>
            <person name="Liu S."/>
            <person name="Wang W."/>
            <person name="Yuan L."/>
            <person name="Cao M."/>
            <person name="McDermott J."/>
            <person name="Samudrala R."/>
            <person name="Wang J."/>
            <person name="Wong G.K."/>
            <person name="Yang H."/>
        </authorList>
    </citation>
    <scope>NUCLEOTIDE SEQUENCE [LARGE SCALE GENOMIC DNA]</scope>
</reference>
<sequence length="374" mass="38794">MASAIASSIFLCLLLLLLPHLGYSYHTSRYTRGSTHFVVRRSDDLPRASAPPVSCSPIPSGASNGKKLPVLHRLNPCSPLNAGGKQSTTSSVDVSHRAGRRLRSLFAAVQSGDDAAPAPAPAAASGGVTIPTTGTPEPGAPGFHDYTVVVGYGTPAQQLAMAFDTGLGISLVRCAACRPGAPCDGLASFDPSRSSTFAPVPCGSPGLPERLLVRPRAARDIPIPPHAATASAAMVLDTALPYTYMKPSMYAPLRDAFRRAMARYPRAPAMGDLDTCYNFTGVRHEVLIPLVHLTFRGIGGGGGGQVLGLGADQMFYMSEPGNFFSVTCLAFAALPSDGDAEAPLAMVMGTLAQSSMEVVHDVPGGKIGFIPGSC</sequence>
<dbReference type="InterPro" id="IPR001461">
    <property type="entry name" value="Aspartic_peptidase_A1"/>
</dbReference>
<proteinExistence type="inferred from homology"/>
<dbReference type="Proteomes" id="UP000007752">
    <property type="component" value="Chromosome 6"/>
</dbReference>
<feature type="domain" description="Xylanase inhibitor C-terminal" evidence="3">
    <location>
        <begin position="219"/>
        <end position="369"/>
    </location>
</feature>
<dbReference type="Pfam" id="PF14541">
    <property type="entry name" value="TAXi_C"/>
    <property type="match status" value="1"/>
</dbReference>
<dbReference type="Pfam" id="PF14543">
    <property type="entry name" value="TAXi_N"/>
    <property type="match status" value="1"/>
</dbReference>
<accession>B9FSX1</accession>
<dbReference type="InterPro" id="IPR032799">
    <property type="entry name" value="TAXi_C"/>
</dbReference>
<evidence type="ECO:0000259" key="4">
    <source>
        <dbReference type="Pfam" id="PF14543"/>
    </source>
</evidence>
<protein>
    <recommendedName>
        <fullName evidence="6">Peptidase A1 domain-containing protein</fullName>
    </recommendedName>
</protein>
<evidence type="ECO:0000256" key="1">
    <source>
        <dbReference type="ARBA" id="ARBA00007447"/>
    </source>
</evidence>
<dbReference type="InterPro" id="IPR021109">
    <property type="entry name" value="Peptidase_aspartic_dom_sf"/>
</dbReference>
<dbReference type="PANTHER" id="PTHR13683">
    <property type="entry name" value="ASPARTYL PROTEASES"/>
    <property type="match status" value="1"/>
</dbReference>
<reference evidence="5" key="2">
    <citation type="submission" date="2008-12" db="EMBL/GenBank/DDBJ databases">
        <title>Improved gene annotation of the rice (Oryza sativa) genomes.</title>
        <authorList>
            <person name="Wang J."/>
            <person name="Li R."/>
            <person name="Fan W."/>
            <person name="Huang Q."/>
            <person name="Zhang J."/>
            <person name="Zhou Y."/>
            <person name="Hu Y."/>
            <person name="Zi S."/>
            <person name="Li J."/>
            <person name="Ni P."/>
            <person name="Zheng H."/>
            <person name="Zhang Y."/>
            <person name="Zhao M."/>
            <person name="Hao Q."/>
            <person name="McDermott J."/>
            <person name="Samudrala R."/>
            <person name="Kristiansen K."/>
            <person name="Wong G.K.-S."/>
        </authorList>
    </citation>
    <scope>NUCLEOTIDE SEQUENCE</scope>
</reference>
<comment type="similarity">
    <text evidence="1">Belongs to the peptidase A1 family.</text>
</comment>
<feature type="domain" description="Xylanase inhibitor N-terminal" evidence="4">
    <location>
        <begin position="146"/>
        <end position="205"/>
    </location>
</feature>
<dbReference type="AlphaFoldDB" id="B9FSX1"/>
<evidence type="ECO:0000313" key="5">
    <source>
        <dbReference type="EMBL" id="EEE65582.1"/>
    </source>
</evidence>
<dbReference type="Gene3D" id="2.40.70.10">
    <property type="entry name" value="Acid Proteases"/>
    <property type="match status" value="2"/>
</dbReference>
<dbReference type="EMBL" id="CM000143">
    <property type="protein sequence ID" value="EEE65582.1"/>
    <property type="molecule type" value="Genomic_DNA"/>
</dbReference>
<dbReference type="GO" id="GO:0004190">
    <property type="term" value="F:aspartic-type endopeptidase activity"/>
    <property type="evidence" value="ECO:0007669"/>
    <property type="project" value="InterPro"/>
</dbReference>
<evidence type="ECO:0008006" key="6">
    <source>
        <dbReference type="Google" id="ProtNLM"/>
    </source>
</evidence>
<dbReference type="PANTHER" id="PTHR13683:SF638">
    <property type="entry name" value="ASPARTIC PROTEINASE NEPENTHESIN-2"/>
    <property type="match status" value="1"/>
</dbReference>
<feature type="signal peptide" evidence="2">
    <location>
        <begin position="1"/>
        <end position="24"/>
    </location>
</feature>
<evidence type="ECO:0000256" key="2">
    <source>
        <dbReference type="SAM" id="SignalP"/>
    </source>
</evidence>
<evidence type="ECO:0000259" key="3">
    <source>
        <dbReference type="Pfam" id="PF14541"/>
    </source>
</evidence>
<gene>
    <name evidence="5" type="ORF">OsJ_21093</name>
</gene>
<organism evidence="5">
    <name type="scientific">Oryza sativa subsp. japonica</name>
    <name type="common">Rice</name>
    <dbReference type="NCBI Taxonomy" id="39947"/>
    <lineage>
        <taxon>Eukaryota</taxon>
        <taxon>Viridiplantae</taxon>
        <taxon>Streptophyta</taxon>
        <taxon>Embryophyta</taxon>
        <taxon>Tracheophyta</taxon>
        <taxon>Spermatophyta</taxon>
        <taxon>Magnoliopsida</taxon>
        <taxon>Liliopsida</taxon>
        <taxon>Poales</taxon>
        <taxon>Poaceae</taxon>
        <taxon>BOP clade</taxon>
        <taxon>Oryzoideae</taxon>
        <taxon>Oryzeae</taxon>
        <taxon>Oryzinae</taxon>
        <taxon>Oryza</taxon>
        <taxon>Oryza sativa</taxon>
    </lineage>
</organism>
<dbReference type="GO" id="GO:0006508">
    <property type="term" value="P:proteolysis"/>
    <property type="evidence" value="ECO:0007669"/>
    <property type="project" value="InterPro"/>
</dbReference>
<dbReference type="SUPFAM" id="SSF50630">
    <property type="entry name" value="Acid proteases"/>
    <property type="match status" value="2"/>
</dbReference>
<name>B9FSX1_ORYSJ</name>
<feature type="chain" id="PRO_5002884090" description="Peptidase A1 domain-containing protein" evidence="2">
    <location>
        <begin position="25"/>
        <end position="374"/>
    </location>
</feature>
<dbReference type="InterPro" id="IPR032861">
    <property type="entry name" value="TAXi_N"/>
</dbReference>
<keyword evidence="2" id="KW-0732">Signal</keyword>